<evidence type="ECO:0000256" key="1">
    <source>
        <dbReference type="ARBA" id="ARBA00023015"/>
    </source>
</evidence>
<dbReference type="SMART" id="SM00347">
    <property type="entry name" value="HTH_MARR"/>
    <property type="match status" value="1"/>
</dbReference>
<dbReference type="AlphaFoldDB" id="A0A0R1GGL2"/>
<evidence type="ECO:0000313" key="6">
    <source>
        <dbReference type="Proteomes" id="UP000051461"/>
    </source>
</evidence>
<dbReference type="SUPFAM" id="SSF46785">
    <property type="entry name" value="Winged helix' DNA-binding domain"/>
    <property type="match status" value="1"/>
</dbReference>
<dbReference type="STRING" id="1423726.FC07_GL001406"/>
<dbReference type="GO" id="GO:0003700">
    <property type="term" value="F:DNA-binding transcription factor activity"/>
    <property type="evidence" value="ECO:0007669"/>
    <property type="project" value="InterPro"/>
</dbReference>
<keyword evidence="3" id="KW-0804">Transcription</keyword>
<dbReference type="InterPro" id="IPR000835">
    <property type="entry name" value="HTH_MarR-typ"/>
</dbReference>
<dbReference type="InterPro" id="IPR036390">
    <property type="entry name" value="WH_DNA-bd_sf"/>
</dbReference>
<dbReference type="OrthoDB" id="2328912at2"/>
<reference evidence="5 6" key="1">
    <citation type="journal article" date="2015" name="Genome Announc.">
        <title>Expanding the biotechnology potential of lactobacilli through comparative genomics of 213 strains and associated genera.</title>
        <authorList>
            <person name="Sun Z."/>
            <person name="Harris H.M."/>
            <person name="McCann A."/>
            <person name="Guo C."/>
            <person name="Argimon S."/>
            <person name="Zhang W."/>
            <person name="Yang X."/>
            <person name="Jeffery I.B."/>
            <person name="Cooney J.C."/>
            <person name="Kagawa T.F."/>
            <person name="Liu W."/>
            <person name="Song Y."/>
            <person name="Salvetti E."/>
            <person name="Wrobel A."/>
            <person name="Rasinkangas P."/>
            <person name="Parkhill J."/>
            <person name="Rea M.C."/>
            <person name="O'Sullivan O."/>
            <person name="Ritari J."/>
            <person name="Douillard F.P."/>
            <person name="Paul Ross R."/>
            <person name="Yang R."/>
            <person name="Briner A.E."/>
            <person name="Felis G.E."/>
            <person name="de Vos W.M."/>
            <person name="Barrangou R."/>
            <person name="Klaenhammer T.R."/>
            <person name="Caufield P.W."/>
            <person name="Cui Y."/>
            <person name="Zhang H."/>
            <person name="O'Toole P.W."/>
        </authorList>
    </citation>
    <scope>NUCLEOTIDE SEQUENCE [LARGE SCALE GENOMIC DNA]</scope>
    <source>
        <strain evidence="5 6">DSM 20003</strain>
    </source>
</reference>
<dbReference type="PROSITE" id="PS01117">
    <property type="entry name" value="HTH_MARR_1"/>
    <property type="match status" value="1"/>
</dbReference>
<organism evidence="5 6">
    <name type="scientific">Loigolactobacillus bifermentans DSM 20003</name>
    <dbReference type="NCBI Taxonomy" id="1423726"/>
    <lineage>
        <taxon>Bacteria</taxon>
        <taxon>Bacillati</taxon>
        <taxon>Bacillota</taxon>
        <taxon>Bacilli</taxon>
        <taxon>Lactobacillales</taxon>
        <taxon>Lactobacillaceae</taxon>
        <taxon>Loigolactobacillus</taxon>
    </lineage>
</organism>
<dbReference type="Pfam" id="PF01047">
    <property type="entry name" value="MarR"/>
    <property type="match status" value="1"/>
</dbReference>
<dbReference type="GO" id="GO:0003677">
    <property type="term" value="F:DNA binding"/>
    <property type="evidence" value="ECO:0007669"/>
    <property type="project" value="UniProtKB-KW"/>
</dbReference>
<evidence type="ECO:0000256" key="3">
    <source>
        <dbReference type="ARBA" id="ARBA00023163"/>
    </source>
</evidence>
<gene>
    <name evidence="5" type="ORF">FC07_GL001406</name>
</gene>
<evidence type="ECO:0000259" key="4">
    <source>
        <dbReference type="SMART" id="SM00347"/>
    </source>
</evidence>
<dbReference type="RefSeq" id="WP_057905498.1">
    <property type="nucleotide sequence ID" value="NZ_AZDA01000121.1"/>
</dbReference>
<sequence>MINEILQSINQLLALDSTDDAEKERLLKKNSEADIRQLAGHLTTRDILILAKIAQTSPYLQKDLHRQINISQPTASRAVDRLIKLDLLTRTKMVHNQKEWQLTLTPLGQRIATLKQNFDQARQAQAATIASHYTAAELAKFNQFIQEIIALKTPQ</sequence>
<dbReference type="InterPro" id="IPR023187">
    <property type="entry name" value="Tscrpt_reg_MarR-type_CS"/>
</dbReference>
<evidence type="ECO:0000256" key="2">
    <source>
        <dbReference type="ARBA" id="ARBA00023125"/>
    </source>
</evidence>
<proteinExistence type="predicted"/>
<accession>A0A0R1GGL2</accession>
<protein>
    <recommendedName>
        <fullName evidence="4">HTH marR-type domain-containing protein</fullName>
    </recommendedName>
</protein>
<dbReference type="EMBL" id="AZDA01000121">
    <property type="protein sequence ID" value="KRK33152.1"/>
    <property type="molecule type" value="Genomic_DNA"/>
</dbReference>
<keyword evidence="1" id="KW-0805">Transcription regulation</keyword>
<dbReference type="Gene3D" id="1.10.10.10">
    <property type="entry name" value="Winged helix-like DNA-binding domain superfamily/Winged helix DNA-binding domain"/>
    <property type="match status" value="1"/>
</dbReference>
<dbReference type="InterPro" id="IPR036388">
    <property type="entry name" value="WH-like_DNA-bd_sf"/>
</dbReference>
<keyword evidence="6" id="KW-1185">Reference proteome</keyword>
<feature type="domain" description="HTH marR-type" evidence="4">
    <location>
        <begin position="35"/>
        <end position="138"/>
    </location>
</feature>
<comment type="caution">
    <text evidence="5">The sequence shown here is derived from an EMBL/GenBank/DDBJ whole genome shotgun (WGS) entry which is preliminary data.</text>
</comment>
<keyword evidence="2" id="KW-0238">DNA-binding</keyword>
<dbReference type="Proteomes" id="UP000051461">
    <property type="component" value="Unassembled WGS sequence"/>
</dbReference>
<dbReference type="PATRIC" id="fig|1423726.3.peg.1457"/>
<evidence type="ECO:0000313" key="5">
    <source>
        <dbReference type="EMBL" id="KRK33152.1"/>
    </source>
</evidence>
<name>A0A0R1GGL2_9LACO</name>